<sequence length="86" mass="9562">MKLRSDGVSWREIDGETVILDLSSSTYLKTNQAGSTLMRLLAEDRSSDELAEGLVDAFGIPADRARADTEAFIRMLRERKLLEGSD</sequence>
<gene>
    <name evidence="1" type="ORF">E1269_19770</name>
</gene>
<dbReference type="InterPro" id="IPR008792">
    <property type="entry name" value="PQQD"/>
</dbReference>
<dbReference type="Proteomes" id="UP000294739">
    <property type="component" value="Unassembled WGS sequence"/>
</dbReference>
<proteinExistence type="predicted"/>
<dbReference type="AlphaFoldDB" id="A0A4R5D803"/>
<name>A0A4R5D803_9ACTN</name>
<dbReference type="InParanoid" id="A0A4R5D803"/>
<dbReference type="Pfam" id="PF05402">
    <property type="entry name" value="PqqD"/>
    <property type="match status" value="1"/>
</dbReference>
<keyword evidence="2" id="KW-1185">Reference proteome</keyword>
<dbReference type="EMBL" id="SMKZ01000030">
    <property type="protein sequence ID" value="TDE07474.1"/>
    <property type="molecule type" value="Genomic_DNA"/>
</dbReference>
<protein>
    <submittedName>
        <fullName evidence="1">PqqD family protein</fullName>
    </submittedName>
</protein>
<dbReference type="RefSeq" id="WP_131897688.1">
    <property type="nucleotide sequence ID" value="NZ_SMKZ01000030.1"/>
</dbReference>
<dbReference type="OrthoDB" id="3830900at2"/>
<dbReference type="InterPro" id="IPR041881">
    <property type="entry name" value="PqqD_sf"/>
</dbReference>
<organism evidence="1 2">
    <name type="scientific">Jiangella asiatica</name>
    <dbReference type="NCBI Taxonomy" id="2530372"/>
    <lineage>
        <taxon>Bacteria</taxon>
        <taxon>Bacillati</taxon>
        <taxon>Actinomycetota</taxon>
        <taxon>Actinomycetes</taxon>
        <taxon>Jiangellales</taxon>
        <taxon>Jiangellaceae</taxon>
        <taxon>Jiangella</taxon>
    </lineage>
</organism>
<evidence type="ECO:0000313" key="1">
    <source>
        <dbReference type="EMBL" id="TDE07474.1"/>
    </source>
</evidence>
<evidence type="ECO:0000313" key="2">
    <source>
        <dbReference type="Proteomes" id="UP000294739"/>
    </source>
</evidence>
<accession>A0A4R5D803</accession>
<dbReference type="Gene3D" id="1.10.10.1150">
    <property type="entry name" value="Coenzyme PQQ synthesis protein D (PqqD)"/>
    <property type="match status" value="1"/>
</dbReference>
<comment type="caution">
    <text evidence="1">The sequence shown here is derived from an EMBL/GenBank/DDBJ whole genome shotgun (WGS) entry which is preliminary data.</text>
</comment>
<reference evidence="1 2" key="1">
    <citation type="submission" date="2019-03" db="EMBL/GenBank/DDBJ databases">
        <title>Draft genome sequences of novel Actinobacteria.</title>
        <authorList>
            <person name="Sahin N."/>
            <person name="Ay H."/>
            <person name="Saygin H."/>
        </authorList>
    </citation>
    <scope>NUCLEOTIDE SEQUENCE [LARGE SCALE GENOMIC DNA]</scope>
    <source>
        <strain evidence="1 2">5K138</strain>
    </source>
</reference>